<name>A0A8H6JTU2_9PEZI</name>
<proteinExistence type="predicted"/>
<dbReference type="Proteomes" id="UP000652219">
    <property type="component" value="Unassembled WGS sequence"/>
</dbReference>
<accession>A0A8H6JTU2</accession>
<evidence type="ECO:0000313" key="2">
    <source>
        <dbReference type="EMBL" id="KAF6818992.1"/>
    </source>
</evidence>
<organism evidence="2 3">
    <name type="scientific">Colletotrichum sojae</name>
    <dbReference type="NCBI Taxonomy" id="2175907"/>
    <lineage>
        <taxon>Eukaryota</taxon>
        <taxon>Fungi</taxon>
        <taxon>Dikarya</taxon>
        <taxon>Ascomycota</taxon>
        <taxon>Pezizomycotina</taxon>
        <taxon>Sordariomycetes</taxon>
        <taxon>Hypocreomycetidae</taxon>
        <taxon>Glomerellales</taxon>
        <taxon>Glomerellaceae</taxon>
        <taxon>Colletotrichum</taxon>
        <taxon>Colletotrichum orchidearum species complex</taxon>
    </lineage>
</organism>
<feature type="region of interest" description="Disordered" evidence="1">
    <location>
        <begin position="83"/>
        <end position="163"/>
    </location>
</feature>
<keyword evidence="3" id="KW-1185">Reference proteome</keyword>
<sequence>MMRRGGALAVRNMIGNPRETSVLNALPTLGVRWLLEAGALLLEACIKSALMGMHREGQSIEEIVAIAHKAIDQVLLEIKDERVKTASASDDQNDEVGKDGKDGRSMKPPQGEDYSQRPQEGPGQGQEGQPFYPGPFLLPKGPSKGRFAYATSPSKHQKKQRRE</sequence>
<gene>
    <name evidence="2" type="ORF">CSOJ01_01649</name>
</gene>
<evidence type="ECO:0000313" key="3">
    <source>
        <dbReference type="Proteomes" id="UP000652219"/>
    </source>
</evidence>
<reference evidence="2 3" key="1">
    <citation type="journal article" date="2020" name="Phytopathology">
        <title>Genome Sequence Resources of Colletotrichum truncatum, C. plurivorum, C. musicola, and C. sojae: Four Species Pathogenic to Soybean (Glycine max).</title>
        <authorList>
            <person name="Rogerio F."/>
            <person name="Boufleur T.R."/>
            <person name="Ciampi-Guillardi M."/>
            <person name="Sukno S.A."/>
            <person name="Thon M.R."/>
            <person name="Massola Junior N.S."/>
            <person name="Baroncelli R."/>
        </authorList>
    </citation>
    <scope>NUCLEOTIDE SEQUENCE [LARGE SCALE GENOMIC DNA]</scope>
    <source>
        <strain evidence="2 3">LFN0009</strain>
    </source>
</reference>
<feature type="compositionally biased region" description="Low complexity" evidence="1">
    <location>
        <begin position="116"/>
        <end position="135"/>
    </location>
</feature>
<dbReference type="EMBL" id="WIGN01000012">
    <property type="protein sequence ID" value="KAF6818992.1"/>
    <property type="molecule type" value="Genomic_DNA"/>
</dbReference>
<comment type="caution">
    <text evidence="2">The sequence shown here is derived from an EMBL/GenBank/DDBJ whole genome shotgun (WGS) entry which is preliminary data.</text>
</comment>
<feature type="compositionally biased region" description="Basic and acidic residues" evidence="1">
    <location>
        <begin position="95"/>
        <end position="105"/>
    </location>
</feature>
<dbReference type="AlphaFoldDB" id="A0A8H6JTU2"/>
<protein>
    <submittedName>
        <fullName evidence="2">Uncharacterized protein</fullName>
    </submittedName>
</protein>
<evidence type="ECO:0000256" key="1">
    <source>
        <dbReference type="SAM" id="MobiDB-lite"/>
    </source>
</evidence>